<dbReference type="NCBIfam" id="TIGR04549">
    <property type="entry name" value="LP_HExxH_w_tonB"/>
    <property type="match status" value="1"/>
</dbReference>
<dbReference type="InterPro" id="IPR030890">
    <property type="entry name" value="LP_HExxH_w_TonB"/>
</dbReference>
<proteinExistence type="predicted"/>
<evidence type="ECO:0000313" key="1">
    <source>
        <dbReference type="EMBL" id="MFD2033669.1"/>
    </source>
</evidence>
<dbReference type="Pfam" id="PF15890">
    <property type="entry name" value="Peptidase_Mx1"/>
    <property type="match status" value="1"/>
</dbReference>
<dbReference type="Proteomes" id="UP001597361">
    <property type="component" value="Unassembled WGS sequence"/>
</dbReference>
<organism evidence="1 2">
    <name type="scientific">Belliella marina</name>
    <dbReference type="NCBI Taxonomy" id="1644146"/>
    <lineage>
        <taxon>Bacteria</taxon>
        <taxon>Pseudomonadati</taxon>
        <taxon>Bacteroidota</taxon>
        <taxon>Cytophagia</taxon>
        <taxon>Cytophagales</taxon>
        <taxon>Cyclobacteriaceae</taxon>
        <taxon>Belliella</taxon>
    </lineage>
</organism>
<dbReference type="SUPFAM" id="SSF55486">
    <property type="entry name" value="Metalloproteases ('zincins'), catalytic domain"/>
    <property type="match status" value="1"/>
</dbReference>
<gene>
    <name evidence="1" type="ORF">ACFSKL_02645</name>
</gene>
<comment type="caution">
    <text evidence="1">The sequence shown here is derived from an EMBL/GenBank/DDBJ whole genome shotgun (WGS) entry which is preliminary data.</text>
</comment>
<evidence type="ECO:0000313" key="2">
    <source>
        <dbReference type="Proteomes" id="UP001597361"/>
    </source>
</evidence>
<dbReference type="PROSITE" id="PS51257">
    <property type="entry name" value="PROKAR_LIPOPROTEIN"/>
    <property type="match status" value="1"/>
</dbReference>
<keyword evidence="2" id="KW-1185">Reference proteome</keyword>
<sequence>MKRYIIDNKCFDKVSALVLSFVVFSCAVQEDLSKPILGLEGDVWEKTEIDHWLDENFLVPYNVEVKYRWDASELAIDRTLVPPQEERVIPIMEVVKEGWIDVYNKETQEAFIKRYAPKQYQLVGSPQYNSNGTITVGQAEAGRKVVLFRVNQFERSNRTMVKRTLKTIHHEFAHILHQNIMYAPEYKEITPGAYTASWNTLSDAQAREMGFITPYSSSSPDEDFVEMIAIMLTEGKLGYENILAGISSPQAVQALRRKEEIVVTYFKQVWDIDFYKLQETTTLAIEDISPSPVTPLHTILGAEETYSTLKLDLEEREDQSGLFMGVFQTANETLGTLGNAGRFIESVDFTFVDAGSLLVSIAYKNPNNLASTFYADFGFDYHVDGDGVADFTYTGPPEEAVTRNNNARVIESYVMALMDYLGENNFKIDWKDGRPQIGTTDQFGKFTVEGDDENYFFGLLGN</sequence>
<name>A0ABW4VG63_9BACT</name>
<dbReference type="Gene3D" id="3.40.390.70">
    <property type="match status" value="1"/>
</dbReference>
<reference evidence="2" key="1">
    <citation type="journal article" date="2019" name="Int. J. Syst. Evol. Microbiol.">
        <title>The Global Catalogue of Microorganisms (GCM) 10K type strain sequencing project: providing services to taxonomists for standard genome sequencing and annotation.</title>
        <authorList>
            <consortium name="The Broad Institute Genomics Platform"/>
            <consortium name="The Broad Institute Genome Sequencing Center for Infectious Disease"/>
            <person name="Wu L."/>
            <person name="Ma J."/>
        </authorList>
    </citation>
    <scope>NUCLEOTIDE SEQUENCE [LARGE SCALE GENOMIC DNA]</scope>
    <source>
        <strain evidence="2">CGMCC 1.15180</strain>
    </source>
</reference>
<accession>A0ABW4VG63</accession>
<dbReference type="RefSeq" id="WP_376883284.1">
    <property type="nucleotide sequence ID" value="NZ_JBHUHR010000005.1"/>
</dbReference>
<protein>
    <submittedName>
        <fullName evidence="1">Zinc-binding metallopeptidase</fullName>
    </submittedName>
</protein>
<dbReference type="EMBL" id="JBHUHR010000005">
    <property type="protein sequence ID" value="MFD2033669.1"/>
    <property type="molecule type" value="Genomic_DNA"/>
</dbReference>